<organism evidence="13 14">
    <name type="scientific">Turicibacter sanguinis</name>
    <dbReference type="NCBI Taxonomy" id="154288"/>
    <lineage>
        <taxon>Bacteria</taxon>
        <taxon>Bacillati</taxon>
        <taxon>Bacillota</taxon>
        <taxon>Erysipelotrichia</taxon>
        <taxon>Erysipelotrichales</taxon>
        <taxon>Turicibacteraceae</taxon>
        <taxon>Turicibacter</taxon>
    </lineage>
</organism>
<evidence type="ECO:0000256" key="4">
    <source>
        <dbReference type="ARBA" id="ARBA00020268"/>
    </source>
</evidence>
<dbReference type="GO" id="GO:0006811">
    <property type="term" value="P:monoatomic ion transport"/>
    <property type="evidence" value="ECO:0007669"/>
    <property type="project" value="UniProtKB-KW"/>
</dbReference>
<dbReference type="CDD" id="cd13140">
    <property type="entry name" value="MATE_like_1"/>
    <property type="match status" value="1"/>
</dbReference>
<evidence type="ECO:0000256" key="1">
    <source>
        <dbReference type="ARBA" id="ARBA00003408"/>
    </source>
</evidence>
<dbReference type="PANTHER" id="PTHR43298">
    <property type="entry name" value="MULTIDRUG RESISTANCE PROTEIN NORM-RELATED"/>
    <property type="match status" value="1"/>
</dbReference>
<keyword evidence="6" id="KW-0050">Antiport</keyword>
<dbReference type="AlphaFoldDB" id="A0A173SN17"/>
<reference evidence="13 14" key="1">
    <citation type="journal article" date="2019" name="Nat. Med.">
        <title>A library of human gut bacterial isolates paired with longitudinal multiomics data enables mechanistic microbiome research.</title>
        <authorList>
            <person name="Poyet M."/>
            <person name="Groussin M."/>
            <person name="Gibbons S.M."/>
            <person name="Avila-Pacheco J."/>
            <person name="Jiang X."/>
            <person name="Kearney S.M."/>
            <person name="Perrotta A.R."/>
            <person name="Berdy B."/>
            <person name="Zhao S."/>
            <person name="Lieberman T.D."/>
            <person name="Swanson P.K."/>
            <person name="Smith M."/>
            <person name="Roesemann S."/>
            <person name="Alexander J.E."/>
            <person name="Rich S.A."/>
            <person name="Livny J."/>
            <person name="Vlamakis H."/>
            <person name="Clish C."/>
            <person name="Bullock K."/>
            <person name="Deik A."/>
            <person name="Scott J."/>
            <person name="Pierce K.A."/>
            <person name="Xavier R.J."/>
            <person name="Alm E.J."/>
        </authorList>
    </citation>
    <scope>NUCLEOTIDE SEQUENCE [LARGE SCALE GENOMIC DNA]</scope>
    <source>
        <strain evidence="13 14">BIOML-A198</strain>
    </source>
</reference>
<evidence type="ECO:0000256" key="5">
    <source>
        <dbReference type="ARBA" id="ARBA00022448"/>
    </source>
</evidence>
<dbReference type="OrthoDB" id="9776324at2"/>
<evidence type="ECO:0000256" key="12">
    <source>
        <dbReference type="ARBA" id="ARBA00031636"/>
    </source>
</evidence>
<dbReference type="Pfam" id="PF01554">
    <property type="entry name" value="MatE"/>
    <property type="match status" value="2"/>
</dbReference>
<dbReference type="InterPro" id="IPR002528">
    <property type="entry name" value="MATE_fam"/>
</dbReference>
<dbReference type="NCBIfam" id="TIGR00797">
    <property type="entry name" value="matE"/>
    <property type="match status" value="1"/>
</dbReference>
<evidence type="ECO:0000256" key="2">
    <source>
        <dbReference type="ARBA" id="ARBA00004651"/>
    </source>
</evidence>
<evidence type="ECO:0000256" key="11">
    <source>
        <dbReference type="ARBA" id="ARBA00023136"/>
    </source>
</evidence>
<comment type="subcellular location">
    <subcellularLocation>
        <location evidence="2">Cell membrane</location>
        <topology evidence="2">Multi-pass membrane protein</topology>
    </subcellularLocation>
</comment>
<keyword evidence="11" id="KW-0472">Membrane</keyword>
<evidence type="ECO:0000256" key="3">
    <source>
        <dbReference type="ARBA" id="ARBA00010199"/>
    </source>
</evidence>
<proteinExistence type="inferred from homology"/>
<dbReference type="InterPro" id="IPR048279">
    <property type="entry name" value="MdtK-like"/>
</dbReference>
<dbReference type="Proteomes" id="UP000487649">
    <property type="component" value="Unassembled WGS sequence"/>
</dbReference>
<dbReference type="GO" id="GO:0042910">
    <property type="term" value="F:xenobiotic transmembrane transporter activity"/>
    <property type="evidence" value="ECO:0007669"/>
    <property type="project" value="InterPro"/>
</dbReference>
<comment type="similarity">
    <text evidence="3">Belongs to the multi antimicrobial extrusion (MATE) (TC 2.A.66.1) family.</text>
</comment>
<dbReference type="InterPro" id="IPR050222">
    <property type="entry name" value="MATE_MdtK"/>
</dbReference>
<name>A0A173SN17_9FIRM</name>
<comment type="caution">
    <text evidence="13">The sequence shown here is derived from an EMBL/GenBank/DDBJ whole genome shotgun (WGS) entry which is preliminary data.</text>
</comment>
<evidence type="ECO:0000256" key="9">
    <source>
        <dbReference type="ARBA" id="ARBA00022989"/>
    </source>
</evidence>
<evidence type="ECO:0000313" key="13">
    <source>
        <dbReference type="EMBL" id="MTK21214.1"/>
    </source>
</evidence>
<gene>
    <name evidence="13" type="ORF">GMA92_07240</name>
</gene>
<accession>A0A173SN17</accession>
<evidence type="ECO:0000313" key="14">
    <source>
        <dbReference type="Proteomes" id="UP000487649"/>
    </source>
</evidence>
<keyword evidence="8" id="KW-0812">Transmembrane</keyword>
<dbReference type="GO" id="GO:0015297">
    <property type="term" value="F:antiporter activity"/>
    <property type="evidence" value="ECO:0007669"/>
    <property type="project" value="UniProtKB-KW"/>
</dbReference>
<evidence type="ECO:0000256" key="10">
    <source>
        <dbReference type="ARBA" id="ARBA00023065"/>
    </source>
</evidence>
<evidence type="ECO:0000256" key="6">
    <source>
        <dbReference type="ARBA" id="ARBA00022449"/>
    </source>
</evidence>
<keyword evidence="9" id="KW-1133">Transmembrane helix</keyword>
<evidence type="ECO:0000256" key="7">
    <source>
        <dbReference type="ARBA" id="ARBA00022475"/>
    </source>
</evidence>
<keyword evidence="10" id="KW-0406">Ion transport</keyword>
<comment type="function">
    <text evidence="1">Multidrug efflux pump.</text>
</comment>
<dbReference type="EMBL" id="WMQE01000013">
    <property type="protein sequence ID" value="MTK21214.1"/>
    <property type="molecule type" value="Genomic_DNA"/>
</dbReference>
<evidence type="ECO:0000256" key="8">
    <source>
        <dbReference type="ARBA" id="ARBA00022692"/>
    </source>
</evidence>
<dbReference type="PANTHER" id="PTHR43298:SF2">
    <property type="entry name" value="FMN_FAD EXPORTER YEEO-RELATED"/>
    <property type="match status" value="1"/>
</dbReference>
<protein>
    <recommendedName>
        <fullName evidence="4">Probable multidrug resistance protein NorM</fullName>
    </recommendedName>
    <alternativeName>
        <fullName evidence="12">Multidrug-efflux transporter</fullName>
    </alternativeName>
</protein>
<keyword evidence="7" id="KW-1003">Cell membrane</keyword>
<sequence>MKKVDLTEGKVLTVLLALALPIMGSSVLQLTYSLVDMLLVGRLGSDAVASIGTSSFLIGIGTAINTCVVIGTGIKVSHALGKKDEQEQQDYINAGFRLNFLIGIIFAMILIFTGKAFISFLDVENAYVEVEGYKYLLVSAPMVFFSFFNFWYTRLYNSFGQNKAALKISALGVLLNIVLDPIFIYTLKLGVMGAGLATLIANAFMSGLFFKQSRTLIKLDYKLKIKQSVYWDIISLGLPMSTQRILFTLVSIVLAKMIAVFGTNAIAAQKIGLQIESITYMVISGLNGAIASFVGQNYGAKAYERIQSGMKVAMCLGVGYSLLTTMVFLFIPDSLASLFVSEQQTIQMTADYLKLVGLTQLFMAVEIICNGAFVGMGLPKIPAMIGISFTLLRIPMAYFFIQWIGVNGIWMSISLSMLFKGIVAFRIYCKKEKEGNWYVNAAKVTP</sequence>
<dbReference type="GO" id="GO:0005886">
    <property type="term" value="C:plasma membrane"/>
    <property type="evidence" value="ECO:0007669"/>
    <property type="project" value="UniProtKB-SubCell"/>
</dbReference>
<dbReference type="RefSeq" id="WP_006785531.1">
    <property type="nucleotide sequence ID" value="NZ_CABJBH010000004.1"/>
</dbReference>
<dbReference type="GeneID" id="60059546"/>
<keyword evidence="5" id="KW-0813">Transport</keyword>
<dbReference type="PIRSF" id="PIRSF006603">
    <property type="entry name" value="DinF"/>
    <property type="match status" value="1"/>
</dbReference>